<feature type="region of interest" description="Disordered" evidence="1">
    <location>
        <begin position="1"/>
        <end position="21"/>
    </location>
</feature>
<evidence type="ECO:0000313" key="2">
    <source>
        <dbReference type="EMBL" id="QKY78959.1"/>
    </source>
</evidence>
<dbReference type="Proteomes" id="UP000594363">
    <property type="component" value="Segment"/>
</dbReference>
<protein>
    <submittedName>
        <fullName evidence="2">Uncharacterized protein</fullName>
    </submittedName>
</protein>
<proteinExistence type="predicted"/>
<keyword evidence="3" id="KW-1185">Reference proteome</keyword>
<gene>
    <name evidence="2" type="primary">11</name>
    <name evidence="2" type="ORF">Jinkies_11</name>
</gene>
<dbReference type="EMBL" id="MT498043">
    <property type="protein sequence ID" value="QKY78959.1"/>
    <property type="molecule type" value="Genomic_DNA"/>
</dbReference>
<sequence>MARQARATDTGAEVDTTPVEQDVADTTATEAAAAAETVPAADPRESALAALVYGNSTPETVVTPATELVVDNSEVLDFGGRSKAVILFSYYNQLVDGVVRSAKKGQVISTDAESLKRGERIGSLKKYGE</sequence>
<reference evidence="2 3" key="1">
    <citation type="submission" date="2020-05" db="EMBL/GenBank/DDBJ databases">
        <authorList>
            <person name="Bohanan V.A."/>
            <person name="Brazelton B.R."/>
            <person name="Coffey L.M."/>
            <person name="Donovan A.R."/>
            <person name="Gales A.C."/>
            <person name="Glasscock A.J."/>
            <person name="Grill M."/>
            <person name="Harper M.C."/>
            <person name="Hollowell C.E."/>
            <person name="Liu T.Y."/>
            <person name="Mansour C."/>
            <person name="McDowell A.D."/>
            <person name="Miller T.E."/>
            <person name="Nash A.G."/>
            <person name="Seo J."/>
            <person name="Sherman Z.A."/>
            <person name="Albert R.M."/>
            <person name="Ayala A."/>
            <person name="Monti D.L."/>
            <person name="Garlena R.A."/>
            <person name="Russell D.A."/>
            <person name="Pope W.H."/>
            <person name="Jacobs-Sera D."/>
            <person name="Hatfull G.F."/>
        </authorList>
    </citation>
    <scope>NUCLEOTIDE SEQUENCE [LARGE SCALE GENOMIC DNA]</scope>
</reference>
<name>A0A7S5WX31_9CAUD</name>
<evidence type="ECO:0000256" key="1">
    <source>
        <dbReference type="SAM" id="MobiDB-lite"/>
    </source>
</evidence>
<accession>A0A7S5WX31</accession>
<organism evidence="2 3">
    <name type="scientific">Arthrobacter phage Jinkies</name>
    <dbReference type="NCBI Taxonomy" id="2743903"/>
    <lineage>
        <taxon>Viruses</taxon>
        <taxon>Duplodnaviria</taxon>
        <taxon>Heunggongvirae</taxon>
        <taxon>Uroviricota</taxon>
        <taxon>Caudoviricetes</taxon>
        <taxon>Berryhillviridae</taxon>
        <taxon>Jinkiesvirus</taxon>
        <taxon>Jinkiesvirus jinkies</taxon>
    </lineage>
</organism>
<evidence type="ECO:0000313" key="3">
    <source>
        <dbReference type="Proteomes" id="UP000594363"/>
    </source>
</evidence>